<evidence type="ECO:0000256" key="1">
    <source>
        <dbReference type="SAM" id="Phobius"/>
    </source>
</evidence>
<gene>
    <name evidence="2" type="ORF">sm9_1284</name>
</gene>
<dbReference type="Proteomes" id="UP000067738">
    <property type="component" value="Chromosome"/>
</dbReference>
<evidence type="ECO:0000313" key="3">
    <source>
        <dbReference type="Proteomes" id="UP000067738"/>
    </source>
</evidence>
<evidence type="ECO:0000313" key="2">
    <source>
        <dbReference type="EMBL" id="ALT69065.1"/>
    </source>
</evidence>
<organism evidence="2 3">
    <name type="scientific">Methanobrevibacter millerae</name>
    <dbReference type="NCBI Taxonomy" id="230361"/>
    <lineage>
        <taxon>Archaea</taxon>
        <taxon>Methanobacteriati</taxon>
        <taxon>Methanobacteriota</taxon>
        <taxon>Methanomada group</taxon>
        <taxon>Methanobacteria</taxon>
        <taxon>Methanobacteriales</taxon>
        <taxon>Methanobacteriaceae</taxon>
        <taxon>Methanobrevibacter</taxon>
    </lineage>
</organism>
<name>A0A0U3DRP5_9EURY</name>
<dbReference type="KEGG" id="mmil:sm9_1284"/>
<dbReference type="EMBL" id="CP011266">
    <property type="protein sequence ID" value="ALT69065.1"/>
    <property type="molecule type" value="Genomic_DNA"/>
</dbReference>
<keyword evidence="1" id="KW-0472">Membrane</keyword>
<keyword evidence="1" id="KW-1133">Transmembrane helix</keyword>
<feature type="transmembrane region" description="Helical" evidence="1">
    <location>
        <begin position="20"/>
        <end position="40"/>
    </location>
</feature>
<keyword evidence="1" id="KW-0812">Transmembrane</keyword>
<sequence length="46" mass="5389">MWINIRIFSVIQTVAAMTHYNTIVLAEIYGICIAALDYVMRFKFFT</sequence>
<accession>A0A0U3DRP5</accession>
<reference evidence="2 3" key="1">
    <citation type="submission" date="2015-04" db="EMBL/GenBank/DDBJ databases">
        <title>The complete genome sequence of the rumen methanogen Methanobrevibacter millerae SM9.</title>
        <authorList>
            <person name="Leahy S.C."/>
            <person name="Kelly W.J."/>
            <person name="Pacheco D.M."/>
            <person name="Li D."/>
            <person name="Altermann E."/>
            <person name="Attwood G.T."/>
        </authorList>
    </citation>
    <scope>NUCLEOTIDE SEQUENCE [LARGE SCALE GENOMIC DNA]</scope>
    <source>
        <strain evidence="2 3">SM9</strain>
    </source>
</reference>
<proteinExistence type="predicted"/>
<dbReference type="AlphaFoldDB" id="A0A0U3DRP5"/>
<keyword evidence="3" id="KW-1185">Reference proteome</keyword>
<protein>
    <submittedName>
        <fullName evidence="2">Uncharacterized protein</fullName>
    </submittedName>
</protein>